<proteinExistence type="inferred from homology"/>
<dbReference type="Pfam" id="PF04189">
    <property type="entry name" value="Gcd10p"/>
    <property type="match status" value="1"/>
</dbReference>
<gene>
    <name evidence="8" type="ORF">PGABG01_0910300</name>
</gene>
<protein>
    <recommendedName>
        <fullName evidence="3">tRNA (adenine(58)-N(1))-methyltransferase non-catalytic subunit TRM6</fullName>
    </recommendedName>
    <alternativeName>
        <fullName evidence="6">tRNA(m1A58)-methyltransferase subunit TRM6</fullName>
    </alternativeName>
</protein>
<evidence type="ECO:0000256" key="6">
    <source>
        <dbReference type="ARBA" id="ARBA00032319"/>
    </source>
</evidence>
<dbReference type="InterPro" id="IPR017423">
    <property type="entry name" value="TRM6"/>
</dbReference>
<reference evidence="8" key="1">
    <citation type="submission" date="2016-09" db="EMBL/GenBank/DDBJ databases">
        <authorList>
            <consortium name="Pathogen Informatics"/>
            <person name="Sun Q."/>
            <person name="Inoue M."/>
        </authorList>
    </citation>
    <scope>NUCLEOTIDE SEQUENCE</scope>
</reference>
<organism evidence="8 9">
    <name type="scientific">Plasmodium gaboni</name>
    <dbReference type="NCBI Taxonomy" id="647221"/>
    <lineage>
        <taxon>Eukaryota</taxon>
        <taxon>Sar</taxon>
        <taxon>Alveolata</taxon>
        <taxon>Apicomplexa</taxon>
        <taxon>Aconoidasida</taxon>
        <taxon>Haemosporida</taxon>
        <taxon>Plasmodiidae</taxon>
        <taxon>Plasmodium</taxon>
        <taxon>Plasmodium (Laverania)</taxon>
    </lineage>
</organism>
<evidence type="ECO:0000256" key="2">
    <source>
        <dbReference type="ARBA" id="ARBA00008320"/>
    </source>
</evidence>
<keyword evidence="4" id="KW-0819">tRNA processing</keyword>
<evidence type="ECO:0000256" key="7">
    <source>
        <dbReference type="SAM" id="MobiDB-lite"/>
    </source>
</evidence>
<evidence type="ECO:0000313" key="9">
    <source>
        <dbReference type="Proteomes" id="UP000831156"/>
    </source>
</evidence>
<keyword evidence="9" id="KW-1185">Reference proteome</keyword>
<comment type="similarity">
    <text evidence="2">Belongs to the TRM6/GCD10 family.</text>
</comment>
<accession>A0ABY1ULV0</accession>
<feature type="region of interest" description="Disordered" evidence="7">
    <location>
        <begin position="386"/>
        <end position="409"/>
    </location>
</feature>
<evidence type="ECO:0000256" key="1">
    <source>
        <dbReference type="ARBA" id="ARBA00004123"/>
    </source>
</evidence>
<evidence type="ECO:0000313" key="8">
    <source>
        <dbReference type="EMBL" id="SOV14033.1"/>
    </source>
</evidence>
<keyword evidence="5" id="KW-0539">Nucleus</keyword>
<dbReference type="Proteomes" id="UP000831156">
    <property type="component" value="Chromosome 9"/>
</dbReference>
<feature type="compositionally biased region" description="Low complexity" evidence="7">
    <location>
        <begin position="396"/>
        <end position="409"/>
    </location>
</feature>
<sequence>MRIRKHDFVLIDDEMKCRLHKIVDMKIKIKKNYINLLFLINKKYGSTFTFINNKWIRSKKNASKLDIDNNIDIEGTNKDIYYNNNSQKLTEENIHELKENNYENPYEVIQKLVDNSSTFKEKTIISKFKYIEKKLKRHFCQFTIYECNISNLLHFYYKYFPEKISNVRIDYLASILFHLNKDRNEKENNQNIINDSLNMTLEETNTTNNENNENNDNNNIYNNIPSCSSYYNHNVLIYDDTFGLMTSVINITYDYNVNIFSLVYKNSCSSIIPSFGIKKNTNILKINILNSNSKGSINKETIKSTDTDMDAVMSTNNNNNNNNKNNHHNNYHNIALVDDNYNIIYKMNNYSFNNENNSLNKDITISQNDNQIIEHKILSNVCEEKKKNTEKTHSHNINSDNLNEQSNNQNELTNHNVSELSCHEKRKLNDIGNINDISNEPNKKIKNYQENHNMNKENVINYEEIKKKIMIQDLYQRKAESFVIIISSEFIYNTNTNLYLLINTLINVSLKYLNNDSKLIFYSDDFNILNMFLKILINTNSFIHIKLNEYILREQQIIKRRTHPVIKNAKLSDGFLLTALKVQN</sequence>
<dbReference type="EMBL" id="LT969432">
    <property type="protein sequence ID" value="SOV14033.1"/>
    <property type="molecule type" value="Genomic_DNA"/>
</dbReference>
<name>A0ABY1ULV0_9APIC</name>
<dbReference type="PANTHER" id="PTHR12945">
    <property type="entry name" value="TRANSLATION INITIATION FACTOR EIF3-RELATED"/>
    <property type="match status" value="1"/>
</dbReference>
<dbReference type="PANTHER" id="PTHR12945:SF0">
    <property type="entry name" value="TRNA (ADENINE(58)-N(1))-METHYLTRANSFERASE NON-CATALYTIC SUBUNIT TRM6"/>
    <property type="match status" value="1"/>
</dbReference>
<comment type="subcellular location">
    <subcellularLocation>
        <location evidence="1">Nucleus</location>
    </subcellularLocation>
</comment>
<evidence type="ECO:0000256" key="3">
    <source>
        <dbReference type="ARBA" id="ARBA00021704"/>
    </source>
</evidence>
<evidence type="ECO:0000256" key="5">
    <source>
        <dbReference type="ARBA" id="ARBA00023242"/>
    </source>
</evidence>
<evidence type="ECO:0000256" key="4">
    <source>
        <dbReference type="ARBA" id="ARBA00022694"/>
    </source>
</evidence>